<keyword evidence="2" id="KW-0808">Transferase</keyword>
<feature type="domain" description="GST N-terminal" evidence="1">
    <location>
        <begin position="5"/>
        <end position="90"/>
    </location>
</feature>
<dbReference type="InterPro" id="IPR036282">
    <property type="entry name" value="Glutathione-S-Trfase_C_sf"/>
</dbReference>
<reference evidence="2 3" key="1">
    <citation type="submission" date="2016-07" db="EMBL/GenBank/DDBJ databases">
        <title>Pervasive Adenine N6-methylation of Active Genes in Fungi.</title>
        <authorList>
            <consortium name="DOE Joint Genome Institute"/>
            <person name="Mondo S.J."/>
            <person name="Dannebaum R.O."/>
            <person name="Kuo R.C."/>
            <person name="Labutti K."/>
            <person name="Haridas S."/>
            <person name="Kuo A."/>
            <person name="Salamov A."/>
            <person name="Ahrendt S.R."/>
            <person name="Lipzen A."/>
            <person name="Sullivan W."/>
            <person name="Andreopoulos W.B."/>
            <person name="Clum A."/>
            <person name="Lindquist E."/>
            <person name="Daum C."/>
            <person name="Ramamoorthy G.K."/>
            <person name="Gryganskyi A."/>
            <person name="Culley D."/>
            <person name="Magnuson J.K."/>
            <person name="James T.Y."/>
            <person name="O'Malley M.A."/>
            <person name="Stajich J.E."/>
            <person name="Spatafora J.W."/>
            <person name="Visel A."/>
            <person name="Grigoriev I.V."/>
        </authorList>
    </citation>
    <scope>NUCLEOTIDE SEQUENCE [LARGE SCALE GENOMIC DNA]</scope>
    <source>
        <strain evidence="2 3">CBS 931.73</strain>
    </source>
</reference>
<dbReference type="InParanoid" id="A0A1Y1YDC2"/>
<dbReference type="OrthoDB" id="249703at2759"/>
<sequence length="228" mass="25921">MAKSLVLYIANKNYSSWSLRAWLVLRSLNLDFTTKMVYLDAPETANILSKISPTRKVPALHIGASETKLFVVWDSLGIIEYLAEQNPQVWPADHEDKAIAKCIAAEMHAGFPNLRQTLPHNVRQRVPVSEAVLNDPAVLAEIDRVVEIWEQLRSKALGRADDEGFLFGRFTAADAMYAPVCTRFRNHSVPIRSELARSYMDTILNYEPMREWEADALKEEVVPRLELI</sequence>
<dbReference type="SFLD" id="SFLDS00019">
    <property type="entry name" value="Glutathione_Transferase_(cytos"/>
    <property type="match status" value="1"/>
</dbReference>
<evidence type="ECO:0000313" key="3">
    <source>
        <dbReference type="Proteomes" id="UP000193498"/>
    </source>
</evidence>
<dbReference type="Proteomes" id="UP000193498">
    <property type="component" value="Unassembled WGS sequence"/>
</dbReference>
<dbReference type="Gene3D" id="3.40.30.10">
    <property type="entry name" value="Glutaredoxin"/>
    <property type="match status" value="1"/>
</dbReference>
<organism evidence="2 3">
    <name type="scientific">Basidiobolus meristosporus CBS 931.73</name>
    <dbReference type="NCBI Taxonomy" id="1314790"/>
    <lineage>
        <taxon>Eukaryota</taxon>
        <taxon>Fungi</taxon>
        <taxon>Fungi incertae sedis</taxon>
        <taxon>Zoopagomycota</taxon>
        <taxon>Entomophthoromycotina</taxon>
        <taxon>Basidiobolomycetes</taxon>
        <taxon>Basidiobolales</taxon>
        <taxon>Basidiobolaceae</taxon>
        <taxon>Basidiobolus</taxon>
    </lineage>
</organism>
<dbReference type="CDD" id="cd03043">
    <property type="entry name" value="GST_N_1"/>
    <property type="match status" value="1"/>
</dbReference>
<dbReference type="PANTHER" id="PTHR42673:SF4">
    <property type="entry name" value="MALEYLACETOACETATE ISOMERASE"/>
    <property type="match status" value="1"/>
</dbReference>
<dbReference type="InterPro" id="IPR040079">
    <property type="entry name" value="Glutathione_S-Trfase"/>
</dbReference>
<comment type="caution">
    <text evidence="2">The sequence shown here is derived from an EMBL/GenBank/DDBJ whole genome shotgun (WGS) entry which is preliminary data.</text>
</comment>
<dbReference type="InterPro" id="IPR004045">
    <property type="entry name" value="Glutathione_S-Trfase_N"/>
</dbReference>
<dbReference type="Pfam" id="PF13410">
    <property type="entry name" value="GST_C_2"/>
    <property type="match status" value="1"/>
</dbReference>
<protein>
    <submittedName>
        <fullName evidence="2">Glutathione S-transferase domain protein</fullName>
    </submittedName>
</protein>
<dbReference type="Pfam" id="PF13409">
    <property type="entry name" value="GST_N_2"/>
    <property type="match status" value="1"/>
</dbReference>
<proteinExistence type="predicted"/>
<dbReference type="PANTHER" id="PTHR42673">
    <property type="entry name" value="MALEYLACETOACETATE ISOMERASE"/>
    <property type="match status" value="1"/>
</dbReference>
<evidence type="ECO:0000259" key="1">
    <source>
        <dbReference type="PROSITE" id="PS50404"/>
    </source>
</evidence>
<dbReference type="AlphaFoldDB" id="A0A1Y1YDC2"/>
<dbReference type="GO" id="GO:0016034">
    <property type="term" value="F:maleylacetoacetate isomerase activity"/>
    <property type="evidence" value="ECO:0007669"/>
    <property type="project" value="TreeGrafter"/>
</dbReference>
<accession>A0A1Y1YDC2</accession>
<dbReference type="SUPFAM" id="SSF52833">
    <property type="entry name" value="Thioredoxin-like"/>
    <property type="match status" value="1"/>
</dbReference>
<evidence type="ECO:0000313" key="2">
    <source>
        <dbReference type="EMBL" id="ORX95989.1"/>
    </source>
</evidence>
<dbReference type="GO" id="GO:0004364">
    <property type="term" value="F:glutathione transferase activity"/>
    <property type="evidence" value="ECO:0007669"/>
    <property type="project" value="TreeGrafter"/>
</dbReference>
<dbReference type="GO" id="GO:0006749">
    <property type="term" value="P:glutathione metabolic process"/>
    <property type="evidence" value="ECO:0007669"/>
    <property type="project" value="TreeGrafter"/>
</dbReference>
<dbReference type="SUPFAM" id="SSF47616">
    <property type="entry name" value="GST C-terminal domain-like"/>
    <property type="match status" value="1"/>
</dbReference>
<name>A0A1Y1YDC2_9FUNG</name>
<dbReference type="Gene3D" id="1.20.1050.10">
    <property type="match status" value="1"/>
</dbReference>
<dbReference type="PROSITE" id="PS50404">
    <property type="entry name" value="GST_NTER"/>
    <property type="match status" value="1"/>
</dbReference>
<dbReference type="STRING" id="1314790.A0A1Y1YDC2"/>
<dbReference type="GO" id="GO:0006559">
    <property type="term" value="P:L-phenylalanine catabolic process"/>
    <property type="evidence" value="ECO:0007669"/>
    <property type="project" value="TreeGrafter"/>
</dbReference>
<dbReference type="InterPro" id="IPR036249">
    <property type="entry name" value="Thioredoxin-like_sf"/>
</dbReference>
<dbReference type="CDD" id="cd03194">
    <property type="entry name" value="GST_C_3"/>
    <property type="match status" value="1"/>
</dbReference>
<gene>
    <name evidence="2" type="ORF">K493DRAFT_301149</name>
</gene>
<keyword evidence="3" id="KW-1185">Reference proteome</keyword>
<dbReference type="EMBL" id="MCFE01000163">
    <property type="protein sequence ID" value="ORX95989.1"/>
    <property type="molecule type" value="Genomic_DNA"/>
</dbReference>